<proteinExistence type="inferred from homology"/>
<dbReference type="GO" id="GO:0016020">
    <property type="term" value="C:membrane"/>
    <property type="evidence" value="ECO:0007669"/>
    <property type="project" value="UniProtKB-SubCell"/>
</dbReference>
<feature type="transmembrane region" description="Helical" evidence="6">
    <location>
        <begin position="141"/>
        <end position="163"/>
    </location>
</feature>
<reference evidence="8" key="1">
    <citation type="submission" date="2014-12" db="EMBL/GenBank/DDBJ databases">
        <title>Genome Sequence of Valsa Canker Pathogens Uncovers a Specific Adaption of Colonization on Woody Bark.</title>
        <authorList>
            <person name="Yin Z."/>
            <person name="Liu H."/>
            <person name="Gao X."/>
            <person name="Li Z."/>
            <person name="Song N."/>
            <person name="Ke X."/>
            <person name="Dai Q."/>
            <person name="Wu Y."/>
            <person name="Sun Y."/>
            <person name="Xu J.-R."/>
            <person name="Kang Z.K."/>
            <person name="Wang L."/>
            <person name="Huang L."/>
        </authorList>
    </citation>
    <scope>NUCLEOTIDE SEQUENCE [LARGE SCALE GENOMIC DNA]</scope>
    <source>
        <strain evidence="8">03-8</strain>
    </source>
</reference>
<gene>
    <name evidence="8" type="ORF">VM1G_07521</name>
</gene>
<dbReference type="AlphaFoldDB" id="A0A194W7J4"/>
<evidence type="ECO:0000256" key="6">
    <source>
        <dbReference type="SAM" id="Phobius"/>
    </source>
</evidence>
<evidence type="ECO:0000256" key="5">
    <source>
        <dbReference type="ARBA" id="ARBA00038359"/>
    </source>
</evidence>
<feature type="domain" description="Rhodopsin" evidence="7">
    <location>
        <begin position="47"/>
        <end position="230"/>
    </location>
</feature>
<protein>
    <recommendedName>
        <fullName evidence="7">Rhodopsin domain-containing protein</fullName>
    </recommendedName>
</protein>
<feature type="transmembrane region" description="Helical" evidence="6">
    <location>
        <begin position="30"/>
        <end position="49"/>
    </location>
</feature>
<evidence type="ECO:0000256" key="3">
    <source>
        <dbReference type="ARBA" id="ARBA00022989"/>
    </source>
</evidence>
<feature type="transmembrane region" description="Helical" evidence="6">
    <location>
        <begin position="183"/>
        <end position="210"/>
    </location>
</feature>
<accession>A0A194W7J4</accession>
<comment type="similarity">
    <text evidence="5">Belongs to the SAT4 family.</text>
</comment>
<keyword evidence="4 6" id="KW-0472">Membrane</keyword>
<evidence type="ECO:0000256" key="1">
    <source>
        <dbReference type="ARBA" id="ARBA00004141"/>
    </source>
</evidence>
<evidence type="ECO:0000256" key="2">
    <source>
        <dbReference type="ARBA" id="ARBA00022692"/>
    </source>
</evidence>
<feature type="transmembrane region" description="Helical" evidence="6">
    <location>
        <begin position="61"/>
        <end position="86"/>
    </location>
</feature>
<dbReference type="InterPro" id="IPR052337">
    <property type="entry name" value="SAT4-like"/>
</dbReference>
<dbReference type="Pfam" id="PF20684">
    <property type="entry name" value="Fung_rhodopsin"/>
    <property type="match status" value="1"/>
</dbReference>
<evidence type="ECO:0000313" key="9">
    <source>
        <dbReference type="Proteomes" id="UP000078559"/>
    </source>
</evidence>
<keyword evidence="9" id="KW-1185">Reference proteome</keyword>
<keyword evidence="3 6" id="KW-1133">Transmembrane helix</keyword>
<comment type="subcellular location">
    <subcellularLocation>
        <location evidence="1">Membrane</location>
        <topology evidence="1">Multi-pass membrane protein</topology>
    </subcellularLocation>
</comment>
<name>A0A194W7J4_CYTMA</name>
<feature type="transmembrane region" description="Helical" evidence="6">
    <location>
        <begin position="106"/>
        <end position="129"/>
    </location>
</feature>
<dbReference type="OrthoDB" id="444631at2759"/>
<sequence length="231" mass="25862">MASQWVGSMPPPPGVEPNLVDPPSRLSNNIALHTVCLTLTSLLLATRLYTRIAINKTGLGLDDYFCVTSWGLSIAFSALMIKSYTYGVGRHIWDEPASWLVDALKWFSIANCLYLVLTACIKLTFLIFYYRIFSPQVQMRYWIIGGMIVVTCLNTGLFFATVFKCAPVTKEWSSYLPGHCLNHIILPYLSGVSSSATDIFILVLPIRLLWNLNMSLDRRLRISAVFGVGIL</sequence>
<evidence type="ECO:0000256" key="4">
    <source>
        <dbReference type="ARBA" id="ARBA00023136"/>
    </source>
</evidence>
<organism evidence="8 9">
    <name type="scientific">Cytospora mali</name>
    <name type="common">Apple Valsa canker fungus</name>
    <name type="synonym">Valsa mali</name>
    <dbReference type="NCBI Taxonomy" id="578113"/>
    <lineage>
        <taxon>Eukaryota</taxon>
        <taxon>Fungi</taxon>
        <taxon>Dikarya</taxon>
        <taxon>Ascomycota</taxon>
        <taxon>Pezizomycotina</taxon>
        <taxon>Sordariomycetes</taxon>
        <taxon>Sordariomycetidae</taxon>
        <taxon>Diaporthales</taxon>
        <taxon>Cytosporaceae</taxon>
        <taxon>Cytospora</taxon>
    </lineage>
</organism>
<dbReference type="EMBL" id="CM003105">
    <property type="protein sequence ID" value="KUI72461.1"/>
    <property type="molecule type" value="Genomic_DNA"/>
</dbReference>
<dbReference type="Proteomes" id="UP000078559">
    <property type="component" value="Chromosome 8"/>
</dbReference>
<dbReference type="PANTHER" id="PTHR33048">
    <property type="entry name" value="PTH11-LIKE INTEGRAL MEMBRANE PROTEIN (AFU_ORTHOLOGUE AFUA_5G11245)"/>
    <property type="match status" value="1"/>
</dbReference>
<keyword evidence="2 6" id="KW-0812">Transmembrane</keyword>
<evidence type="ECO:0000313" key="8">
    <source>
        <dbReference type="EMBL" id="KUI72461.1"/>
    </source>
</evidence>
<dbReference type="PANTHER" id="PTHR33048:SF47">
    <property type="entry name" value="INTEGRAL MEMBRANE PROTEIN-RELATED"/>
    <property type="match status" value="1"/>
</dbReference>
<dbReference type="InterPro" id="IPR049326">
    <property type="entry name" value="Rhodopsin_dom_fungi"/>
</dbReference>
<evidence type="ECO:0000259" key="7">
    <source>
        <dbReference type="Pfam" id="PF20684"/>
    </source>
</evidence>